<evidence type="ECO:0000313" key="4">
    <source>
        <dbReference type="Proteomes" id="UP000184069"/>
    </source>
</evidence>
<proteinExistence type="predicted"/>
<organism evidence="2 4">
    <name type="scientific">Chryseobacterium contaminans</name>
    <dbReference type="NCBI Taxonomy" id="1423959"/>
    <lineage>
        <taxon>Bacteria</taxon>
        <taxon>Pseudomonadati</taxon>
        <taxon>Bacteroidota</taxon>
        <taxon>Flavobacteriia</taxon>
        <taxon>Flavobacteriales</taxon>
        <taxon>Weeksellaceae</taxon>
        <taxon>Chryseobacterium group</taxon>
        <taxon>Chryseobacterium</taxon>
    </lineage>
</organism>
<sequence length="153" mass="18010">MAIILENTSRCPLCNNILDDTKEYILTPPLISNELDKLFKLSDSGIHLDCLNKSHLNNLLFKYLELNRQYSITMRALMLKNNPKDIIGFNLLSSDEIEPINKYNYFIILKQDISKWTDFEYFNYVANDFLNKNKWKGVSQFNYLKNLLETINS</sequence>
<reference evidence="1 3" key="1">
    <citation type="submission" date="2016-07" db="EMBL/GenBank/DDBJ databases">
        <authorList>
            <person name="Jeong J.-J."/>
            <person name="Kim D.W."/>
            <person name="Sang M.K."/>
            <person name="Choi I.-G."/>
            <person name="Kim K.D."/>
        </authorList>
    </citation>
    <scope>NUCLEOTIDE SEQUENCE [LARGE SCALE GENOMIC DNA]</scope>
    <source>
        <strain evidence="1 3">C-26</strain>
    </source>
</reference>
<dbReference type="STRING" id="1423959.SAMN05444407_1114"/>
<protein>
    <submittedName>
        <fullName evidence="2">Uncharacterized protein</fullName>
    </submittedName>
</protein>
<accession>A0A1M7GY31</accession>
<reference evidence="2 4" key="2">
    <citation type="submission" date="2016-11" db="EMBL/GenBank/DDBJ databases">
        <authorList>
            <person name="Jaros S."/>
            <person name="Januszkiewicz K."/>
            <person name="Wedrychowicz H."/>
        </authorList>
    </citation>
    <scope>NUCLEOTIDE SEQUENCE [LARGE SCALE GENOMIC DNA]</scope>
    <source>
        <strain evidence="2 4">DSM 27621</strain>
    </source>
</reference>
<name>A0A1M7GY31_9FLAO</name>
<evidence type="ECO:0000313" key="2">
    <source>
        <dbReference type="EMBL" id="SHM21023.1"/>
    </source>
</evidence>
<dbReference type="RefSeq" id="WP_066697395.1">
    <property type="nucleotide sequence ID" value="NZ_FRBM01000011.1"/>
</dbReference>
<dbReference type="AlphaFoldDB" id="A0A1M7GY31"/>
<dbReference type="EMBL" id="MAYF01000305">
    <property type="protein sequence ID" value="OCA77932.1"/>
    <property type="molecule type" value="Genomic_DNA"/>
</dbReference>
<keyword evidence="3" id="KW-1185">Reference proteome</keyword>
<dbReference type="OrthoDB" id="1257558at2"/>
<dbReference type="Proteomes" id="UP000093508">
    <property type="component" value="Unassembled WGS sequence"/>
</dbReference>
<evidence type="ECO:0000313" key="3">
    <source>
        <dbReference type="Proteomes" id="UP000093508"/>
    </source>
</evidence>
<dbReference type="EMBL" id="FRBM01000011">
    <property type="protein sequence ID" value="SHM21023.1"/>
    <property type="molecule type" value="Genomic_DNA"/>
</dbReference>
<gene>
    <name evidence="1" type="ORF">BBH99_10390</name>
    <name evidence="2" type="ORF">SAMN05444407_1114</name>
</gene>
<evidence type="ECO:0000313" key="1">
    <source>
        <dbReference type="EMBL" id="OCA77932.1"/>
    </source>
</evidence>
<dbReference type="Proteomes" id="UP000184069">
    <property type="component" value="Unassembled WGS sequence"/>
</dbReference>